<organism evidence="1">
    <name type="scientific">bioreactor metagenome</name>
    <dbReference type="NCBI Taxonomy" id="1076179"/>
    <lineage>
        <taxon>unclassified sequences</taxon>
        <taxon>metagenomes</taxon>
        <taxon>ecological metagenomes</taxon>
    </lineage>
</organism>
<gene>
    <name evidence="1" type="ORF">SDC9_63109</name>
</gene>
<dbReference type="AlphaFoldDB" id="A0A644XLW6"/>
<accession>A0A644XLW6</accession>
<protein>
    <submittedName>
        <fullName evidence="1">Uncharacterized protein</fullName>
    </submittedName>
</protein>
<reference evidence="1" key="1">
    <citation type="submission" date="2019-08" db="EMBL/GenBank/DDBJ databases">
        <authorList>
            <person name="Kucharzyk K."/>
            <person name="Murdoch R.W."/>
            <person name="Higgins S."/>
            <person name="Loffler F."/>
        </authorList>
    </citation>
    <scope>NUCLEOTIDE SEQUENCE</scope>
</reference>
<comment type="caution">
    <text evidence="1">The sequence shown here is derived from an EMBL/GenBank/DDBJ whole genome shotgun (WGS) entry which is preliminary data.</text>
</comment>
<name>A0A644XLW6_9ZZZZ</name>
<proteinExistence type="predicted"/>
<dbReference type="EMBL" id="VSSQ01002665">
    <property type="protein sequence ID" value="MPM16728.1"/>
    <property type="molecule type" value="Genomic_DNA"/>
</dbReference>
<sequence length="163" mass="18629">MGKAFRGNRFLHRQHLFHLHRGEQPFFIFTVFLVGTFQVNTQEPIKFDYFSRGNKFSFGIGYIYGGHRPFQLGICHLRSDGAFPDQIVQTLFLGSPPRFMLVDVSRPDGFVCFLCTFGFRCIFSDFQVILPVLPDDLGLGGVYGKGRQIKGVRPHIGYPSRFV</sequence>
<evidence type="ECO:0000313" key="1">
    <source>
        <dbReference type="EMBL" id="MPM16728.1"/>
    </source>
</evidence>